<feature type="compositionally biased region" description="Basic and acidic residues" evidence="2">
    <location>
        <begin position="121"/>
        <end position="135"/>
    </location>
</feature>
<feature type="region of interest" description="Disordered" evidence="2">
    <location>
        <begin position="484"/>
        <end position="515"/>
    </location>
</feature>
<feature type="compositionally biased region" description="Basic and acidic residues" evidence="2">
    <location>
        <begin position="343"/>
        <end position="353"/>
    </location>
</feature>
<dbReference type="InterPro" id="IPR019458">
    <property type="entry name" value="Est1-like_N"/>
</dbReference>
<keyword evidence="1" id="KW-0866">Nonsense-mediated mRNA decay</keyword>
<feature type="compositionally biased region" description="Basic and acidic residues" evidence="2">
    <location>
        <begin position="239"/>
        <end position="261"/>
    </location>
</feature>
<comment type="caution">
    <text evidence="5">The sequence shown here is derived from an EMBL/GenBank/DDBJ whole genome shotgun (WGS) entry which is preliminary data.</text>
</comment>
<feature type="region of interest" description="Disordered" evidence="2">
    <location>
        <begin position="440"/>
        <end position="468"/>
    </location>
</feature>
<feature type="region of interest" description="Disordered" evidence="2">
    <location>
        <begin position="237"/>
        <end position="274"/>
    </location>
</feature>
<feature type="compositionally biased region" description="Basic and acidic residues" evidence="2">
    <location>
        <begin position="868"/>
        <end position="878"/>
    </location>
</feature>
<dbReference type="InterPro" id="IPR045153">
    <property type="entry name" value="Est1/Ebs1-like"/>
</dbReference>
<feature type="region of interest" description="Disordered" evidence="2">
    <location>
        <begin position="290"/>
        <end position="427"/>
    </location>
</feature>
<feature type="compositionally biased region" description="Basic and acidic residues" evidence="2">
    <location>
        <begin position="365"/>
        <end position="407"/>
    </location>
</feature>
<feature type="compositionally biased region" description="Basic residues" evidence="2">
    <location>
        <begin position="550"/>
        <end position="561"/>
    </location>
</feature>
<feature type="compositionally biased region" description="Basic and acidic residues" evidence="2">
    <location>
        <begin position="794"/>
        <end position="809"/>
    </location>
</feature>
<dbReference type="PANTHER" id="PTHR15696">
    <property type="entry name" value="SMG-7 SUPPRESSOR WITH MORPHOLOGICAL EFFECT ON GENITALIA PROTEIN 7"/>
    <property type="match status" value="1"/>
</dbReference>
<feature type="compositionally biased region" description="Basic and acidic residues" evidence="2">
    <location>
        <begin position="495"/>
        <end position="504"/>
    </location>
</feature>
<dbReference type="GO" id="GO:0070034">
    <property type="term" value="F:telomerase RNA binding"/>
    <property type="evidence" value="ECO:0007669"/>
    <property type="project" value="TreeGrafter"/>
</dbReference>
<evidence type="ECO:0000259" key="4">
    <source>
        <dbReference type="Pfam" id="PF10374"/>
    </source>
</evidence>
<feature type="domain" description="Telomerase activating protein Est1-like N-terminal" evidence="4">
    <location>
        <begin position="966"/>
        <end position="1069"/>
    </location>
</feature>
<feature type="region of interest" description="Disordered" evidence="2">
    <location>
        <begin position="770"/>
        <end position="888"/>
    </location>
</feature>
<feature type="compositionally biased region" description="Polar residues" evidence="2">
    <location>
        <begin position="106"/>
        <end position="116"/>
    </location>
</feature>
<dbReference type="SUPFAM" id="SSF48452">
    <property type="entry name" value="TPR-like"/>
    <property type="match status" value="1"/>
</dbReference>
<feature type="region of interest" description="Disordered" evidence="2">
    <location>
        <begin position="68"/>
        <end position="135"/>
    </location>
</feature>
<evidence type="ECO:0000313" key="5">
    <source>
        <dbReference type="EMBL" id="KAK8735242.1"/>
    </source>
</evidence>
<feature type="region of interest" description="Disordered" evidence="2">
    <location>
        <begin position="161"/>
        <end position="199"/>
    </location>
</feature>
<feature type="compositionally biased region" description="Basic and acidic residues" evidence="2">
    <location>
        <begin position="94"/>
        <end position="105"/>
    </location>
</feature>
<evidence type="ECO:0000259" key="3">
    <source>
        <dbReference type="Pfam" id="PF10373"/>
    </source>
</evidence>
<feature type="non-terminal residue" evidence="5">
    <location>
        <position position="1"/>
    </location>
</feature>
<dbReference type="EMBL" id="JARKIK010000048">
    <property type="protein sequence ID" value="KAK8735242.1"/>
    <property type="molecule type" value="Genomic_DNA"/>
</dbReference>
<accession>A0AAW0WTE1</accession>
<reference evidence="5 6" key="1">
    <citation type="journal article" date="2024" name="BMC Genomics">
        <title>Genome assembly of redclaw crayfish (Cherax quadricarinatus) provides insights into its immune adaptation and hypoxia tolerance.</title>
        <authorList>
            <person name="Liu Z."/>
            <person name="Zheng J."/>
            <person name="Li H."/>
            <person name="Fang K."/>
            <person name="Wang S."/>
            <person name="He J."/>
            <person name="Zhou D."/>
            <person name="Weng S."/>
            <person name="Chi M."/>
            <person name="Gu Z."/>
            <person name="He J."/>
            <person name="Li F."/>
            <person name="Wang M."/>
        </authorList>
    </citation>
    <scope>NUCLEOTIDE SEQUENCE [LARGE SCALE GENOMIC DNA]</scope>
    <source>
        <strain evidence="5">ZL_2023a</strain>
    </source>
</reference>
<feature type="compositionally biased region" description="Basic and acidic residues" evidence="2">
    <location>
        <begin position="161"/>
        <end position="195"/>
    </location>
</feature>
<feature type="domain" description="DNA/RNA-binding" evidence="3">
    <location>
        <begin position="1077"/>
        <end position="1369"/>
    </location>
</feature>
<protein>
    <recommendedName>
        <fullName evidence="7">Telomerase-binding protein EST1A</fullName>
    </recommendedName>
</protein>
<feature type="compositionally biased region" description="Basic and acidic residues" evidence="2">
    <location>
        <begin position="290"/>
        <end position="309"/>
    </location>
</feature>
<dbReference type="InterPro" id="IPR018834">
    <property type="entry name" value="DNA/RNA-bd_Est1-type"/>
</dbReference>
<dbReference type="PANTHER" id="PTHR15696:SF0">
    <property type="entry name" value="TELOMERASE-BINDING PROTEIN EST1A"/>
    <property type="match status" value="1"/>
</dbReference>
<gene>
    <name evidence="5" type="ORF">OTU49_005580</name>
</gene>
<dbReference type="GO" id="GO:0000184">
    <property type="term" value="P:nuclear-transcribed mRNA catabolic process, nonsense-mediated decay"/>
    <property type="evidence" value="ECO:0007669"/>
    <property type="project" value="UniProtKB-KW"/>
</dbReference>
<feature type="region of interest" description="Disordered" evidence="2">
    <location>
        <begin position="550"/>
        <end position="577"/>
    </location>
</feature>
<evidence type="ECO:0000256" key="2">
    <source>
        <dbReference type="SAM" id="MobiDB-lite"/>
    </source>
</evidence>
<dbReference type="Gene3D" id="1.25.40.10">
    <property type="entry name" value="Tetratricopeptide repeat domain"/>
    <property type="match status" value="1"/>
</dbReference>
<dbReference type="Proteomes" id="UP001445076">
    <property type="component" value="Unassembled WGS sequence"/>
</dbReference>
<dbReference type="Pfam" id="PF10374">
    <property type="entry name" value="EST1"/>
    <property type="match status" value="1"/>
</dbReference>
<proteinExistence type="predicted"/>
<evidence type="ECO:0008006" key="7">
    <source>
        <dbReference type="Google" id="ProtNLM"/>
    </source>
</evidence>
<evidence type="ECO:0000313" key="6">
    <source>
        <dbReference type="Proteomes" id="UP001445076"/>
    </source>
</evidence>
<sequence length="1376" mass="157023">VKHISSVVSLFVVLTHYRPRKMSVPKVECVDAVGIPEGKITMAQEDSSGTGRIRKCKKPEIQIYRPGALRQKRFSASNDQPVQGVHEPNVTKPEFSKKDVKDNVQRQDSANKTSSKARQRSSQEKEKEERVGDKALKCKNVDKSYRKGRELYIEVNADSSKEYRGDNQSSKETHIHEHHMSDKEKSGFLSHKEQQKLASVTEVRRLNEQQISDKNISALKKVGSDSQKDVKYIQNVRNDSQKNIKEMFEKPTKKQETKSSAEKNVSNFPDILSKKENITLSDTAKIEKSEKELNWKLRENNAKVGPEKHLSRKNYNAPEKTSHKKDVRRSSEGSSDIKASPFDYDKSVGDKAQGEVAGSHLNKKYYFDHNERSRDKSAVWMRENEDAKEGENNSHKRTAERGNKTVYDRPPSNRDGISELDNSKVKTDTWCNKNVDNRMSFKSRENEGKTGVAKQHNKERTQTGTYKNDRIYGGNYDCQYSKKETHKGKKSSYSKNEHINKEFDSSALKSPTKLDSGYCQSGEKYQNKDESKVSELAAKVDELAIGKMPRKMGSARRKGRGWHNSLTDGKDLQGGFTKGTQIEDKYSTVNLEPDKTQIGSKTESMCTISNVATPEISEKSPKVKSYSNVREHRRNRGNKSLNQGITHCNRREELKIEANVNKNSHERTVHVRQISESDTEEFENRLQTAQGVFSKNQDEVPSFSQKQSFSQKLKSGGYGKTAGVIHVPEEKCNPGAFDMEQEEADPMTFIDVPDDDWIDEVDRDMTWCNQHVGGTRLPTWEDEKSSWKSRRDKPHSESEDQQRRVESPSRRGGLIQLSATVPGTDFSGPEPAVSPQMTASLPQLQKHLYNPNNPSKPVLVVPSSRDLPAPRDPHREGSRGFGDNSSGSLLMESSQVSEYAIEGRSPKIDPSLIYNIQKGEMDINYYVSSNQLPVEFRRIMDIRHHLQGCYKQLLTSDIRMCQEKNVEGSLWKTLYYVIIEKLREYISRDPTLKDRSLSTLLMLVDEGQRYLQDLLEALQREYGFTLEDHLEDEGTSNTEIRGRVRMALMSAQKLLLSLGDLARYREQYSSTPNFSLAKKWYHMALQVHPRNGRPFNQLAIIAVNQKRLLDVVYYYIRSLTASNPFMSARDSLVSMFDDIRKKYVSAQNNEPHPEGMRTHMGRAHSGEGLRQEIWIRPDSGATHRRTLSHSTDGDGNDEENELKKLPLEQLMKRFLTSYLHCHGMLFSRVGLDGFRECCVMMLQEFSVLLRSSPPRLSTNHLLQIMAINMYAVSNTELKDARVGSGYRSAAQELALLLALEMFGRLVQLVVELLPHHIHQQQHSQDLSQPPAPVDPQRLFSPTLAYFMPPLKAWCDWLLYHSCVWNPPPAAHEYCTQ</sequence>
<keyword evidence="6" id="KW-1185">Reference proteome</keyword>
<dbReference type="InterPro" id="IPR011990">
    <property type="entry name" value="TPR-like_helical_dom_sf"/>
</dbReference>
<dbReference type="GO" id="GO:0042162">
    <property type="term" value="F:telomeric DNA binding"/>
    <property type="evidence" value="ECO:0007669"/>
    <property type="project" value="TreeGrafter"/>
</dbReference>
<dbReference type="Pfam" id="PF10373">
    <property type="entry name" value="EST1_DNA_bind"/>
    <property type="match status" value="1"/>
</dbReference>
<organism evidence="5 6">
    <name type="scientific">Cherax quadricarinatus</name>
    <name type="common">Australian red claw crayfish</name>
    <dbReference type="NCBI Taxonomy" id="27406"/>
    <lineage>
        <taxon>Eukaryota</taxon>
        <taxon>Metazoa</taxon>
        <taxon>Ecdysozoa</taxon>
        <taxon>Arthropoda</taxon>
        <taxon>Crustacea</taxon>
        <taxon>Multicrustacea</taxon>
        <taxon>Malacostraca</taxon>
        <taxon>Eumalacostraca</taxon>
        <taxon>Eucarida</taxon>
        <taxon>Decapoda</taxon>
        <taxon>Pleocyemata</taxon>
        <taxon>Astacidea</taxon>
        <taxon>Parastacoidea</taxon>
        <taxon>Parastacidae</taxon>
        <taxon>Cherax</taxon>
    </lineage>
</organism>
<name>A0AAW0WTE1_CHEQU</name>
<dbReference type="GO" id="GO:0005697">
    <property type="term" value="C:telomerase holoenzyme complex"/>
    <property type="evidence" value="ECO:0007669"/>
    <property type="project" value="TreeGrafter"/>
</dbReference>
<evidence type="ECO:0000256" key="1">
    <source>
        <dbReference type="ARBA" id="ARBA00023161"/>
    </source>
</evidence>